<organism evidence="9 10">
    <name type="scientific">Deinococcus proteolyticus (strain ATCC 35074 / DSM 20540 / JCM 6276 / NBRC 101906 / NCIMB 13154 / VKM Ac-1939 / CCM 2703 / MRP)</name>
    <dbReference type="NCBI Taxonomy" id="693977"/>
    <lineage>
        <taxon>Bacteria</taxon>
        <taxon>Thermotogati</taxon>
        <taxon>Deinococcota</taxon>
        <taxon>Deinococci</taxon>
        <taxon>Deinococcales</taxon>
        <taxon>Deinococcaceae</taxon>
        <taxon>Deinococcus</taxon>
    </lineage>
</organism>
<dbReference type="InterPro" id="IPR000297">
    <property type="entry name" value="PPIase_PpiC"/>
</dbReference>
<dbReference type="Gene3D" id="1.10.4030.10">
    <property type="entry name" value="Porin chaperone SurA, peptide-binding domain"/>
    <property type="match status" value="1"/>
</dbReference>
<dbReference type="GO" id="GO:0003755">
    <property type="term" value="F:peptidyl-prolyl cis-trans isomerase activity"/>
    <property type="evidence" value="ECO:0007669"/>
    <property type="project" value="UniProtKB-KW"/>
</dbReference>
<dbReference type="InterPro" id="IPR027304">
    <property type="entry name" value="Trigger_fact/SurA_dom_sf"/>
</dbReference>
<evidence type="ECO:0000256" key="2">
    <source>
        <dbReference type="ARBA" id="ARBA00013194"/>
    </source>
</evidence>
<proteinExistence type="predicted"/>
<reference evidence="10" key="1">
    <citation type="submission" date="2011-02" db="EMBL/GenBank/DDBJ databases">
        <title>The complete sequence of chromosome of Deinococcus proteolyticus DSM 20540.</title>
        <authorList>
            <consortium name="US DOE Joint Genome Institute (JGI-PGF)"/>
            <person name="Lucas S."/>
            <person name="Copeland A."/>
            <person name="Lapidus A."/>
            <person name="Bruce D."/>
            <person name="Goodwin L."/>
            <person name="Pitluck S."/>
            <person name="Kyrpides N."/>
            <person name="Mavromatis K."/>
            <person name="Pagani I."/>
            <person name="Ivanova N."/>
            <person name="Ovchinnikova G."/>
            <person name="Zeytun A."/>
            <person name="Detter J.C."/>
            <person name="Han C."/>
            <person name="Land M."/>
            <person name="Hauser L."/>
            <person name="Markowitz V."/>
            <person name="Cheng J.-F."/>
            <person name="Hugenholtz P."/>
            <person name="Woyke T."/>
            <person name="Wu D."/>
            <person name="Pukall R."/>
            <person name="Steenblock K."/>
            <person name="Brambilla E."/>
            <person name="Klenk H.-P."/>
            <person name="Eisen J.A."/>
        </authorList>
    </citation>
    <scope>NUCLEOTIDE SEQUENCE [LARGE SCALE GENOMIC DNA]</scope>
    <source>
        <strain evidence="10">ATCC 35074 / DSM 20540 / JCM 6276 / NBRC 101906 / NCIMB 13154 / VKM Ac-1939 / CCM 2703 / MRP</strain>
    </source>
</reference>
<keyword evidence="10" id="KW-1185">Reference proteome</keyword>
<dbReference type="PROSITE" id="PS50198">
    <property type="entry name" value="PPIC_PPIASE_2"/>
    <property type="match status" value="1"/>
</dbReference>
<dbReference type="InterPro" id="IPR050245">
    <property type="entry name" value="PrsA_foldase"/>
</dbReference>
<sequence>MNKKTALNALLTVLALLMVGGMALQFLPGDGAKTITNAVRGEQGTPAIRVNGKAITAEKLQKIQDNNPSPFASQGKALQDDFRTFMISQVVRQELMVQAARDINVTREDVNAEVTKVREQNNLTDDAAWTDALQRVGLSDSEYREQVKEGLAVQRKNEAIEAAVPAATEQEMKTYYDLNPTLFQTEQRLRGRQIVVDDEKKARELLAQARGGADFAELAKKNSTENAENGGALGALGEGGALQPVEPVVLPEEVAAAVQALPAPGLTDVVASGGRFYVVKVEELLPPETKPFETVKEEVKTELEKSKKRAAVEAFMDEQLAGAKIEVVDPAWKYEDPTVAEVGGRKVPYSEVVGRVMQNQQLMMMMQGMEGGQLTEMVNGMLKPSVVEQLIQEYAAPSIVKAENIPVVGTRQDLVSGLIAYGGRNVKVTDEDLQAAYQERQQQFQTPASAVVSEATFPSREQALAFRQDWQGGDFTQAATAAGGIVSERGQVAPDTDLMEPSVLQSIFEGELRAVGSTSLTNIVQASDGWKVVAVTDLQQGRVLPLDEVRTSLKASLFNEKQAAEGEKFLSSKVAALKPVNKLEEVLAAQKARVGADAPADASGAQTASGAAASGTQTTTDPAGAPGVIVDDASGAASAAAEGSAAATTPAP</sequence>
<evidence type="ECO:0000256" key="5">
    <source>
        <dbReference type="ARBA" id="ARBA00023235"/>
    </source>
</evidence>
<dbReference type="PANTHER" id="PTHR47245">
    <property type="entry name" value="PEPTIDYLPROLYL ISOMERASE"/>
    <property type="match status" value="1"/>
</dbReference>
<dbReference type="AlphaFoldDB" id="F0RLN4"/>
<dbReference type="Gene3D" id="3.10.50.40">
    <property type="match status" value="1"/>
</dbReference>
<gene>
    <name evidence="9" type="ordered locus">Deipr_0713</name>
</gene>
<feature type="compositionally biased region" description="Low complexity" evidence="7">
    <location>
        <begin position="600"/>
        <end position="621"/>
    </location>
</feature>
<dbReference type="SUPFAM" id="SSF109998">
    <property type="entry name" value="Triger factor/SurA peptide-binding domain-like"/>
    <property type="match status" value="2"/>
</dbReference>
<dbReference type="SUPFAM" id="SSF54534">
    <property type="entry name" value="FKBP-like"/>
    <property type="match status" value="1"/>
</dbReference>
<evidence type="ECO:0000259" key="8">
    <source>
        <dbReference type="PROSITE" id="PS50198"/>
    </source>
</evidence>
<evidence type="ECO:0000313" key="10">
    <source>
        <dbReference type="Proteomes" id="UP000007718"/>
    </source>
</evidence>
<dbReference type="eggNOG" id="COG0760">
    <property type="taxonomic scope" value="Bacteria"/>
</dbReference>
<dbReference type="EC" id="5.2.1.8" evidence="2"/>
<comment type="catalytic activity">
    <reaction evidence="1">
        <text>[protein]-peptidylproline (omega=180) = [protein]-peptidylproline (omega=0)</text>
        <dbReference type="Rhea" id="RHEA:16237"/>
        <dbReference type="Rhea" id="RHEA-COMP:10747"/>
        <dbReference type="Rhea" id="RHEA-COMP:10748"/>
        <dbReference type="ChEBI" id="CHEBI:83833"/>
        <dbReference type="ChEBI" id="CHEBI:83834"/>
        <dbReference type="EC" id="5.2.1.8"/>
    </reaction>
</comment>
<dbReference type="InterPro" id="IPR046357">
    <property type="entry name" value="PPIase_dom_sf"/>
</dbReference>
<feature type="domain" description="PpiC" evidence="8">
    <location>
        <begin position="186"/>
        <end position="283"/>
    </location>
</feature>
<keyword evidence="4 6" id="KW-0697">Rotamase</keyword>
<reference evidence="9 10" key="2">
    <citation type="journal article" date="2012" name="Stand. Genomic Sci.">
        <title>Complete genome sequence of the orange-red pigmented, radioresistant Deinococcus proteolyticus type strain (MRP(T)).</title>
        <authorList>
            <person name="Copeland A."/>
            <person name="Zeytun A."/>
            <person name="Yassawong M."/>
            <person name="Nolan M."/>
            <person name="Lucas S."/>
            <person name="Hammon N."/>
            <person name="Deshpande S."/>
            <person name="Cheng J.F."/>
            <person name="Han C."/>
            <person name="Tapia R."/>
            <person name="Goodwin L.A."/>
            <person name="Pitluck S."/>
            <person name="Mavromatis K."/>
            <person name="Liolios K."/>
            <person name="Pagani I."/>
            <person name="Ivanova N."/>
            <person name="Mikhailova N."/>
            <person name="Pati A."/>
            <person name="Chen A."/>
            <person name="Palaniappan K."/>
            <person name="Land M."/>
            <person name="Hauser L."/>
            <person name="Jeffries C.D."/>
            <person name="Brambilla E.M."/>
            <person name="Rohde M."/>
            <person name="Sikorski J."/>
            <person name="Pukall R."/>
            <person name="Goker M."/>
            <person name="Detter J.C."/>
            <person name="Woyke T."/>
            <person name="Bristow J."/>
            <person name="Eisen J.A."/>
            <person name="Markowitz V."/>
            <person name="Hugenholtz P."/>
            <person name="Kyrpides N.C."/>
            <person name="Klenk H.P."/>
            <person name="Lapidus A."/>
        </authorList>
    </citation>
    <scope>NUCLEOTIDE SEQUENCE [LARGE SCALE GENOMIC DNA]</scope>
    <source>
        <strain evidence="10">ATCC 35074 / DSM 20540 / JCM 6276 / NBRC 101906 / NCIMB 13154 / VKM Ac-1939 / CCM 2703 / MRP</strain>
    </source>
</reference>
<name>F0RLN4_DEIPM</name>
<keyword evidence="5 6" id="KW-0413">Isomerase</keyword>
<protein>
    <recommendedName>
        <fullName evidence="2">peptidylprolyl isomerase</fullName>
        <ecNumber evidence="2">5.2.1.8</ecNumber>
    </recommendedName>
</protein>
<dbReference type="EMBL" id="CP002536">
    <property type="protein sequence ID" value="ADY25873.1"/>
    <property type="molecule type" value="Genomic_DNA"/>
</dbReference>
<dbReference type="Pfam" id="PF13145">
    <property type="entry name" value="Rotamase_2"/>
    <property type="match status" value="2"/>
</dbReference>
<evidence type="ECO:0000256" key="7">
    <source>
        <dbReference type="SAM" id="MobiDB-lite"/>
    </source>
</evidence>
<keyword evidence="3" id="KW-0732">Signal</keyword>
<evidence type="ECO:0000256" key="4">
    <source>
        <dbReference type="ARBA" id="ARBA00023110"/>
    </source>
</evidence>
<dbReference type="Proteomes" id="UP000007718">
    <property type="component" value="Chromosome"/>
</dbReference>
<dbReference type="STRING" id="693977.Deipr_0713"/>
<evidence type="ECO:0000256" key="6">
    <source>
        <dbReference type="PROSITE-ProRule" id="PRU00278"/>
    </source>
</evidence>
<dbReference type="PANTHER" id="PTHR47245:SF1">
    <property type="entry name" value="FOLDASE PROTEIN PRSA"/>
    <property type="match status" value="1"/>
</dbReference>
<accession>F0RLN4</accession>
<evidence type="ECO:0000256" key="1">
    <source>
        <dbReference type="ARBA" id="ARBA00000971"/>
    </source>
</evidence>
<dbReference type="RefSeq" id="WP_013614482.1">
    <property type="nucleotide sequence ID" value="NC_015161.1"/>
</dbReference>
<feature type="region of interest" description="Disordered" evidence="7">
    <location>
        <begin position="597"/>
        <end position="652"/>
    </location>
</feature>
<evidence type="ECO:0000256" key="3">
    <source>
        <dbReference type="ARBA" id="ARBA00022729"/>
    </source>
</evidence>
<feature type="compositionally biased region" description="Low complexity" evidence="7">
    <location>
        <begin position="633"/>
        <end position="652"/>
    </location>
</feature>
<dbReference type="HOGENOM" id="CLU_420182_0_0_0"/>
<dbReference type="KEGG" id="dpt:Deipr_0713"/>
<evidence type="ECO:0000313" key="9">
    <source>
        <dbReference type="EMBL" id="ADY25873.1"/>
    </source>
</evidence>
<dbReference type="Pfam" id="PF13624">
    <property type="entry name" value="SurA_N_3"/>
    <property type="match status" value="1"/>
</dbReference>